<reference evidence="2 3" key="1">
    <citation type="submission" date="2014-07" db="EMBL/GenBank/DDBJ databases">
        <title>Draft genome sequence of Thalassospira xianhensis P-4 (MCCC 1A02616).</title>
        <authorList>
            <person name="Lai Q."/>
            <person name="Shao Z."/>
        </authorList>
    </citation>
    <scope>NUCLEOTIDE SEQUENCE [LARGE SCALE GENOMIC DNA]</scope>
    <source>
        <strain evidence="2 3">MCCC 1A02616</strain>
    </source>
</reference>
<proteinExistence type="predicted"/>
<protein>
    <recommendedName>
        <fullName evidence="4">SH3b domain-containing protein</fullName>
    </recommendedName>
</protein>
<name>A0A367U7B5_9PROT</name>
<evidence type="ECO:0008006" key="4">
    <source>
        <dbReference type="Google" id="ProtNLM"/>
    </source>
</evidence>
<organism evidence="2 3">
    <name type="scientific">Thalassospira xianhensis MCCC 1A02616</name>
    <dbReference type="NCBI Taxonomy" id="1177929"/>
    <lineage>
        <taxon>Bacteria</taxon>
        <taxon>Pseudomonadati</taxon>
        <taxon>Pseudomonadota</taxon>
        <taxon>Alphaproteobacteria</taxon>
        <taxon>Rhodospirillales</taxon>
        <taxon>Thalassospiraceae</taxon>
        <taxon>Thalassospira</taxon>
    </lineage>
</organism>
<evidence type="ECO:0000313" key="3">
    <source>
        <dbReference type="Proteomes" id="UP000252419"/>
    </source>
</evidence>
<dbReference type="Proteomes" id="UP000252419">
    <property type="component" value="Unassembled WGS sequence"/>
</dbReference>
<dbReference type="AlphaFoldDB" id="A0A367U7B5"/>
<feature type="region of interest" description="Disordered" evidence="1">
    <location>
        <begin position="152"/>
        <end position="177"/>
    </location>
</feature>
<feature type="compositionally biased region" description="Polar residues" evidence="1">
    <location>
        <begin position="160"/>
        <end position="176"/>
    </location>
</feature>
<gene>
    <name evidence="2" type="ORF">TH5_22250</name>
</gene>
<keyword evidence="3" id="KW-1185">Reference proteome</keyword>
<dbReference type="Gene3D" id="2.30.30.40">
    <property type="entry name" value="SH3 Domains"/>
    <property type="match status" value="1"/>
</dbReference>
<comment type="caution">
    <text evidence="2">The sequence shown here is derived from an EMBL/GenBank/DDBJ whole genome shotgun (WGS) entry which is preliminary data.</text>
</comment>
<dbReference type="RefSeq" id="WP_114123652.1">
    <property type="nucleotide sequence ID" value="NZ_JPWA01000040.1"/>
</dbReference>
<accession>A0A367U7B5</accession>
<sequence length="267" mass="29053">MKKLIFILILLAIAGAGGWGYYQHRLELEKQQEGQFSPSPADIYAGIIEAVKPTLDVHGYGLTMLVPGNRLGEFEWDFRGTLGKENVSPPFYGRVTYVCEDNPQSYCWRLDELLINGRTIERISGGAQGLNERETAEEGAVETVEQVAAGFSADDKVGASETSSDPQEAETGSENANDADAVTEVASVAGGKTVPLPDDEVKIWYSTSDTVNARIGPGTDYKIAFQMPSATPLKLLEEQDGWGLFSYTGPNGKIYSVWIAMTLVESR</sequence>
<dbReference type="EMBL" id="JPWA01000040">
    <property type="protein sequence ID" value="RCK03979.1"/>
    <property type="molecule type" value="Genomic_DNA"/>
</dbReference>
<evidence type="ECO:0000313" key="2">
    <source>
        <dbReference type="EMBL" id="RCK03979.1"/>
    </source>
</evidence>
<evidence type="ECO:0000256" key="1">
    <source>
        <dbReference type="SAM" id="MobiDB-lite"/>
    </source>
</evidence>